<dbReference type="EMBL" id="BA000017">
    <property type="protein sequence ID" value="BAB56365.1"/>
    <property type="molecule type" value="Genomic_DNA"/>
</dbReference>
<dbReference type="GO" id="GO:0016887">
    <property type="term" value="F:ATP hydrolysis activity"/>
    <property type="evidence" value="ECO:0007669"/>
    <property type="project" value="InterPro"/>
</dbReference>
<proteinExistence type="predicted"/>
<keyword evidence="2" id="KW-0547">Nucleotide-binding</keyword>
<dbReference type="PROSITE" id="PS50893">
    <property type="entry name" value="ABC_TRANSPORTER_2"/>
    <property type="match status" value="1"/>
</dbReference>
<dbReference type="SMART" id="SM00382">
    <property type="entry name" value="AAA"/>
    <property type="match status" value="1"/>
</dbReference>
<protein>
    <recommendedName>
        <fullName evidence="4">ABC transporter domain-containing protein</fullName>
    </recommendedName>
</protein>
<keyword evidence="3" id="KW-0067">ATP-binding</keyword>
<dbReference type="AlphaFoldDB" id="A0A0H3JPK4"/>
<dbReference type="PANTHER" id="PTHR42939">
    <property type="entry name" value="ABC TRANSPORTER ATP-BINDING PROTEIN ALBC-RELATED"/>
    <property type="match status" value="1"/>
</dbReference>
<dbReference type="InterPro" id="IPR017871">
    <property type="entry name" value="ABC_transporter-like_CS"/>
</dbReference>
<dbReference type="InterPro" id="IPR003439">
    <property type="entry name" value="ABC_transporter-like_ATP-bd"/>
</dbReference>
<dbReference type="Pfam" id="PF00005">
    <property type="entry name" value="ABC_tran"/>
    <property type="match status" value="1"/>
</dbReference>
<dbReference type="PANTHER" id="PTHR42939:SF1">
    <property type="entry name" value="ABC TRANSPORTER ATP-BINDING PROTEIN ALBC-RELATED"/>
    <property type="match status" value="1"/>
</dbReference>
<evidence type="ECO:0000313" key="6">
    <source>
        <dbReference type="Proteomes" id="UP000002481"/>
    </source>
</evidence>
<dbReference type="HOGENOM" id="CLU_000604_1_2_9"/>
<evidence type="ECO:0000256" key="3">
    <source>
        <dbReference type="ARBA" id="ARBA00022840"/>
    </source>
</evidence>
<dbReference type="SUPFAM" id="SSF52540">
    <property type="entry name" value="P-loop containing nucleoside triphosphate hydrolases"/>
    <property type="match status" value="1"/>
</dbReference>
<evidence type="ECO:0000256" key="2">
    <source>
        <dbReference type="ARBA" id="ARBA00022741"/>
    </source>
</evidence>
<dbReference type="InterPro" id="IPR003593">
    <property type="entry name" value="AAA+_ATPase"/>
</dbReference>
<sequence>MLVLNNLQKKFTNSKMVLNNVNAKFRSGSINCIVGVNGAGKTTLLNIISSILMPTKGDVYLNSESIFENSTLKKEIFYTPVNPFFYENLSAKDNLYLICSLYNRKIDQITIEKTIKDVGLNIEDLNIPVYNFSSGMKQKLNFASMLLVDSNVLLLDEPFNALDHVAQKNFTRILKGLVSKEKIIIFTSHLPNTILELSENIYLLKDGCFTDKRKAQSFNQTTLETWLLESQKEVIPYEEK</sequence>
<evidence type="ECO:0000259" key="4">
    <source>
        <dbReference type="PROSITE" id="PS50893"/>
    </source>
</evidence>
<accession>A0A0H3JPK4</accession>
<dbReference type="KEGG" id="sav:SAV0203"/>
<dbReference type="PROSITE" id="PS00211">
    <property type="entry name" value="ABC_TRANSPORTER_1"/>
    <property type="match status" value="1"/>
</dbReference>
<dbReference type="PhylomeDB" id="A0A0H3JPK4"/>
<dbReference type="SMR" id="A0A0H3JPK4"/>
<reference evidence="5 6" key="1">
    <citation type="journal article" date="2001" name="Lancet">
        <title>Whole genome sequencing of meticillin-resistant Staphylococcus aureus.</title>
        <authorList>
            <person name="Kuroda M."/>
            <person name="Ohta T."/>
            <person name="Uchiyama I."/>
            <person name="Baba T."/>
            <person name="Yuzawa H."/>
            <person name="Kobayashi I."/>
            <person name="Cui L."/>
            <person name="Oguchi A."/>
            <person name="Aoki K."/>
            <person name="Nagai Y."/>
            <person name="Lian J."/>
            <person name="Ito T."/>
            <person name="Kanamori M."/>
            <person name="Matsumaru H."/>
            <person name="Maruyama A."/>
            <person name="Murakami H."/>
            <person name="Hosoyama A."/>
            <person name="Mizutani-Ui Y."/>
            <person name="Takahashi N.K."/>
            <person name="Sawano T."/>
            <person name="Inoue R."/>
            <person name="Kaito C."/>
            <person name="Sekimizu K."/>
            <person name="Hirakawa H."/>
            <person name="Kuhara S."/>
            <person name="Goto S."/>
            <person name="Yabuzaki J."/>
            <person name="Kanehisa M."/>
            <person name="Yamashita A."/>
            <person name="Oshima K."/>
            <person name="Furuya K."/>
            <person name="Yoshino C."/>
            <person name="Shiba T."/>
            <person name="Hattori M."/>
            <person name="Ogasawara N."/>
            <person name="Hayashi H."/>
            <person name="Hiramatsu K."/>
        </authorList>
    </citation>
    <scope>NUCLEOTIDE SEQUENCE [LARGE SCALE GENOMIC DNA]</scope>
    <source>
        <strain evidence="6">Mu50 / ATCC 700699</strain>
    </source>
</reference>
<dbReference type="Gene3D" id="3.40.50.300">
    <property type="entry name" value="P-loop containing nucleotide triphosphate hydrolases"/>
    <property type="match status" value="1"/>
</dbReference>
<organism evidence="5 6">
    <name type="scientific">Staphylococcus aureus (strain Mu50 / ATCC 700699)</name>
    <dbReference type="NCBI Taxonomy" id="158878"/>
    <lineage>
        <taxon>Bacteria</taxon>
        <taxon>Bacillati</taxon>
        <taxon>Bacillota</taxon>
        <taxon>Bacilli</taxon>
        <taxon>Bacillales</taxon>
        <taxon>Staphylococcaceae</taxon>
        <taxon>Staphylococcus</taxon>
    </lineage>
</organism>
<dbReference type="GO" id="GO:0005524">
    <property type="term" value="F:ATP binding"/>
    <property type="evidence" value="ECO:0007669"/>
    <property type="project" value="UniProtKB-KW"/>
</dbReference>
<dbReference type="RefSeq" id="WP_000960712.1">
    <property type="nucleotide sequence ID" value="NC_002758.2"/>
</dbReference>
<dbReference type="InterPro" id="IPR027417">
    <property type="entry name" value="P-loop_NTPase"/>
</dbReference>
<evidence type="ECO:0000256" key="1">
    <source>
        <dbReference type="ARBA" id="ARBA00022448"/>
    </source>
</evidence>
<gene>
    <name evidence="5" type="ordered locus">SAV0203</name>
</gene>
<dbReference type="CDD" id="cd03230">
    <property type="entry name" value="ABC_DR_subfamily_A"/>
    <property type="match status" value="1"/>
</dbReference>
<dbReference type="InterPro" id="IPR051782">
    <property type="entry name" value="ABC_Transporter_VariousFunc"/>
</dbReference>
<name>A0A0H3JPK4_STAAM</name>
<evidence type="ECO:0000313" key="5">
    <source>
        <dbReference type="EMBL" id="BAB56365.1"/>
    </source>
</evidence>
<dbReference type="Proteomes" id="UP000002481">
    <property type="component" value="Chromosome"/>
</dbReference>
<keyword evidence="1" id="KW-0813">Transport</keyword>
<feature type="domain" description="ABC transporter" evidence="4">
    <location>
        <begin position="2"/>
        <end position="231"/>
    </location>
</feature>